<gene>
    <name evidence="2" type="ORF">TGP89_226520</name>
</gene>
<organism evidence="2 3">
    <name type="scientific">Toxoplasma gondii p89</name>
    <dbReference type="NCBI Taxonomy" id="943119"/>
    <lineage>
        <taxon>Eukaryota</taxon>
        <taxon>Sar</taxon>
        <taxon>Alveolata</taxon>
        <taxon>Apicomplexa</taxon>
        <taxon>Conoidasida</taxon>
        <taxon>Coccidia</taxon>
        <taxon>Eucoccidiorida</taxon>
        <taxon>Eimeriorina</taxon>
        <taxon>Sarcocystidae</taxon>
        <taxon>Toxoplasma</taxon>
    </lineage>
</organism>
<dbReference type="VEuPathDB" id="ToxoDB:TGP89_226520"/>
<feature type="region of interest" description="Disordered" evidence="1">
    <location>
        <begin position="1"/>
        <end position="27"/>
    </location>
</feature>
<evidence type="ECO:0000256" key="1">
    <source>
        <dbReference type="SAM" id="MobiDB-lite"/>
    </source>
</evidence>
<reference evidence="2 3" key="1">
    <citation type="submission" date="2014-03" db="EMBL/GenBank/DDBJ databases">
        <authorList>
            <person name="Sibley D."/>
            <person name="Venepally P."/>
            <person name="Karamycheva S."/>
            <person name="Hadjithomas M."/>
            <person name="Khan A."/>
            <person name="Brunk B."/>
            <person name="Roos D."/>
            <person name="Caler E."/>
            <person name="Lorenzi H."/>
        </authorList>
    </citation>
    <scope>NUCLEOTIDE SEQUENCE [LARGE SCALE GENOMIC DNA]</scope>
    <source>
        <strain evidence="3">p89</strain>
    </source>
</reference>
<evidence type="ECO:0000313" key="2">
    <source>
        <dbReference type="EMBL" id="KFG42618.1"/>
    </source>
</evidence>
<dbReference type="EMBL" id="AEYI02001003">
    <property type="protein sequence ID" value="KFG42618.1"/>
    <property type="molecule type" value="Genomic_DNA"/>
</dbReference>
<sequence length="246" mass="26672">MANKRAALSLQSTPDSFGAGDHKKQRINSEPDVDFMSASFDARAALRASELTPPIAQATAVANIKAAEMLLPWAIQEQVASSASNEDRHRYSTSSHANRDFEGSLNAARNKQFRNDMVAAIAASKAEAAAVGDIIEQRFTGGSTVDGIHSESIINSLRGWAKSASQVKVHVICHDLLPGVGDKNSRALLAGTVRWFDEKLNILLQPARLLAYQKDDGTTINNPHNQLGWVYIRCHQVVAISPMSEV</sequence>
<dbReference type="AlphaFoldDB" id="A0A086KE00"/>
<dbReference type="Proteomes" id="UP000028828">
    <property type="component" value="Unassembled WGS sequence"/>
</dbReference>
<protein>
    <submittedName>
        <fullName evidence="2">LSM domain protein</fullName>
    </submittedName>
</protein>
<comment type="caution">
    <text evidence="2">The sequence shown here is derived from an EMBL/GenBank/DDBJ whole genome shotgun (WGS) entry which is preliminary data.</text>
</comment>
<name>A0A086KE00_TOXGO</name>
<evidence type="ECO:0000313" key="3">
    <source>
        <dbReference type="Proteomes" id="UP000028828"/>
    </source>
</evidence>
<proteinExistence type="predicted"/>
<dbReference type="OrthoDB" id="329208at2759"/>
<accession>A0A086KE00</accession>
<dbReference type="Gene3D" id="2.30.30.100">
    <property type="match status" value="1"/>
</dbReference>
<dbReference type="InterPro" id="IPR010920">
    <property type="entry name" value="LSM_dom_sf"/>
</dbReference>
<dbReference type="SUPFAM" id="SSF50182">
    <property type="entry name" value="Sm-like ribonucleoproteins"/>
    <property type="match status" value="1"/>
</dbReference>